<name>Q21GY0_SACD2</name>
<dbReference type="RefSeq" id="WP_011469265.1">
    <property type="nucleotide sequence ID" value="NC_007912.1"/>
</dbReference>
<keyword evidence="2" id="KW-1185">Reference proteome</keyword>
<reference evidence="1 2" key="1">
    <citation type="journal article" date="2008" name="PLoS Genet.">
        <title>Complete genome sequence of the complex carbohydrate-degrading marine bacterium, Saccharophagus degradans strain 2-40 T.</title>
        <authorList>
            <person name="Weiner R.M."/>
            <person name="Taylor L.E.II."/>
            <person name="Henrissat B."/>
            <person name="Hauser L."/>
            <person name="Land M."/>
            <person name="Coutinho P.M."/>
            <person name="Rancurel C."/>
            <person name="Saunders E.H."/>
            <person name="Longmire A.G."/>
            <person name="Zhang H."/>
            <person name="Bayer E.A."/>
            <person name="Gilbert H.J."/>
            <person name="Larimer F."/>
            <person name="Zhulin I.B."/>
            <person name="Ekborg N.A."/>
            <person name="Lamed R."/>
            <person name="Richardson P.M."/>
            <person name="Borovok I."/>
            <person name="Hutcheson S."/>
        </authorList>
    </citation>
    <scope>NUCLEOTIDE SEQUENCE [LARGE SCALE GENOMIC DNA]</scope>
    <source>
        <strain evidence="2">2-40 / ATCC 43961 / DSM 17024</strain>
    </source>
</reference>
<dbReference type="Proteomes" id="UP000001947">
    <property type="component" value="Chromosome"/>
</dbReference>
<gene>
    <name evidence="1" type="ordered locus">Sde_2792</name>
</gene>
<dbReference type="EMBL" id="CP000282">
    <property type="protein sequence ID" value="ABD82049.1"/>
    <property type="molecule type" value="Genomic_DNA"/>
</dbReference>
<dbReference type="KEGG" id="sde:Sde_2792"/>
<keyword evidence="1" id="KW-0723">Serine/threonine-protein kinase</keyword>
<accession>Q21GY0</accession>
<evidence type="ECO:0000313" key="1">
    <source>
        <dbReference type="EMBL" id="ABD82049.1"/>
    </source>
</evidence>
<dbReference type="Gene3D" id="1.25.40.10">
    <property type="entry name" value="Tetratricopeptide repeat domain"/>
    <property type="match status" value="1"/>
</dbReference>
<dbReference type="AlphaFoldDB" id="Q21GY0"/>
<keyword evidence="1" id="KW-0418">Kinase</keyword>
<dbReference type="STRING" id="203122.Sde_2792"/>
<organism evidence="1 2">
    <name type="scientific">Saccharophagus degradans (strain 2-40 / ATCC 43961 / DSM 17024)</name>
    <dbReference type="NCBI Taxonomy" id="203122"/>
    <lineage>
        <taxon>Bacteria</taxon>
        <taxon>Pseudomonadati</taxon>
        <taxon>Pseudomonadota</taxon>
        <taxon>Gammaproteobacteria</taxon>
        <taxon>Cellvibrionales</taxon>
        <taxon>Cellvibrionaceae</taxon>
        <taxon>Saccharophagus</taxon>
    </lineage>
</organism>
<dbReference type="GeneID" id="98614448"/>
<dbReference type="OrthoDB" id="8561742at2"/>
<dbReference type="Pfam" id="PF08238">
    <property type="entry name" value="Sel1"/>
    <property type="match status" value="3"/>
</dbReference>
<dbReference type="PANTHER" id="PTHR11102">
    <property type="entry name" value="SEL-1-LIKE PROTEIN"/>
    <property type="match status" value="1"/>
</dbReference>
<dbReference type="HOGENOM" id="CLU_874021_0_0_6"/>
<dbReference type="GO" id="GO:0004674">
    <property type="term" value="F:protein serine/threonine kinase activity"/>
    <property type="evidence" value="ECO:0007669"/>
    <property type="project" value="UniProtKB-KW"/>
</dbReference>
<sequence>MSKVIYNLYGLTSPVPTKAILRLVAFGLVVCVVGCEPAREQTEEEKALAEWESARLADLEWANEKRGRTQDRPNDEWQWTISSTPLAELQQKAKQAALKRNELKFTASAPGKHAIFVEAKESINKEEHKKAEELLLALAEEGYVDAEFELYHFYIPWHEPSDFSHQNAEKALYWLDKCLAKGYAKAQYAYSYLHTKPSHSVKPVHFGTAFDWAYIAAEQGYTRAKIAIAMSYFDGRGIERDLVESYKWLELTINRPLDVAENDPNYAISRKPFAQSLQQQIATDNNMPPQKIAEAKRLAKEWELAHPYAYKSVDEVGY</sequence>
<evidence type="ECO:0000313" key="2">
    <source>
        <dbReference type="Proteomes" id="UP000001947"/>
    </source>
</evidence>
<proteinExistence type="predicted"/>
<dbReference type="SUPFAM" id="SSF81901">
    <property type="entry name" value="HCP-like"/>
    <property type="match status" value="1"/>
</dbReference>
<dbReference type="eggNOG" id="COG0790">
    <property type="taxonomic scope" value="Bacteria"/>
</dbReference>
<protein>
    <submittedName>
        <fullName evidence="1">Serine/threonine protein kinase</fullName>
    </submittedName>
</protein>
<dbReference type="InterPro" id="IPR011990">
    <property type="entry name" value="TPR-like_helical_dom_sf"/>
</dbReference>
<dbReference type="InterPro" id="IPR006597">
    <property type="entry name" value="Sel1-like"/>
</dbReference>
<dbReference type="InterPro" id="IPR050767">
    <property type="entry name" value="Sel1_AlgK"/>
</dbReference>
<keyword evidence="1" id="KW-0808">Transferase</keyword>
<dbReference type="PANTHER" id="PTHR11102:SF160">
    <property type="entry name" value="ERAD-ASSOCIATED E3 UBIQUITIN-PROTEIN LIGASE COMPONENT HRD3"/>
    <property type="match status" value="1"/>
</dbReference>